<gene>
    <name evidence="1" type="ORF">RMAECT_1377</name>
</gene>
<organism evidence="1 2">
    <name type="scientific">Rickettsia rhipicephali str. Ect</name>
    <dbReference type="NCBI Taxonomy" id="1359199"/>
    <lineage>
        <taxon>Bacteria</taxon>
        <taxon>Pseudomonadati</taxon>
        <taxon>Pseudomonadota</taxon>
        <taxon>Alphaproteobacteria</taxon>
        <taxon>Rickettsiales</taxon>
        <taxon>Rickettsiaceae</taxon>
        <taxon>Rickettsieae</taxon>
        <taxon>Rickettsia</taxon>
        <taxon>spotted fever group</taxon>
    </lineage>
</organism>
<sequence length="42" mass="4765">MGIPQVTSLKLNTLKTLFDNYEYKNISAARTLKQISCCIKSE</sequence>
<evidence type="ECO:0000313" key="2">
    <source>
        <dbReference type="Proteomes" id="UP000033591"/>
    </source>
</evidence>
<name>A0A0F3PFH7_RICRH</name>
<comment type="caution">
    <text evidence="1">The sequence shown here is derived from an EMBL/GenBank/DDBJ whole genome shotgun (WGS) entry which is preliminary data.</text>
</comment>
<evidence type="ECO:0000313" key="1">
    <source>
        <dbReference type="EMBL" id="KJV79100.1"/>
    </source>
</evidence>
<dbReference type="Proteomes" id="UP000033591">
    <property type="component" value="Unassembled WGS sequence"/>
</dbReference>
<accession>A0A0F3PFH7</accession>
<reference evidence="1 2" key="1">
    <citation type="submission" date="2015-01" db="EMBL/GenBank/DDBJ databases">
        <title>Genome Sequencing of Rickettsiales.</title>
        <authorList>
            <person name="Daugherty S.C."/>
            <person name="Su Q."/>
            <person name="Abolude K."/>
            <person name="Beier-Sexton M."/>
            <person name="Carlyon J.A."/>
            <person name="Carter R."/>
            <person name="Day N.P."/>
            <person name="Dumler S.J."/>
            <person name="Dyachenko V."/>
            <person name="Godinez A."/>
            <person name="Kurtti T.J."/>
            <person name="Lichay M."/>
            <person name="Mullins K.E."/>
            <person name="Ott S."/>
            <person name="Pappas-Brown V."/>
            <person name="Paris D.H."/>
            <person name="Patel P."/>
            <person name="Richards A.L."/>
            <person name="Sadzewicz L."/>
            <person name="Sears K."/>
            <person name="Seidman D."/>
            <person name="Sengamalay N."/>
            <person name="Stenos J."/>
            <person name="Tallon L.J."/>
            <person name="Vincent G."/>
            <person name="Fraser C.M."/>
            <person name="Munderloh U."/>
            <person name="Dunning-Hotopp J.C."/>
        </authorList>
    </citation>
    <scope>NUCLEOTIDE SEQUENCE [LARGE SCALE GENOMIC DNA]</scope>
    <source>
        <strain evidence="1 2">Ect</strain>
    </source>
</reference>
<dbReference type="AlphaFoldDB" id="A0A0F3PFH7"/>
<dbReference type="EMBL" id="LAOC01000001">
    <property type="protein sequence ID" value="KJV79100.1"/>
    <property type="molecule type" value="Genomic_DNA"/>
</dbReference>
<proteinExistence type="predicted"/>
<protein>
    <submittedName>
        <fullName evidence="1">Uncharacterized protein</fullName>
    </submittedName>
</protein>